<reference evidence="10" key="1">
    <citation type="submission" date="2022-10" db="EMBL/GenBank/DDBJ databases">
        <authorList>
            <person name="Chen Y."/>
            <person name="Dougan E. K."/>
            <person name="Chan C."/>
            <person name="Rhodes N."/>
            <person name="Thang M."/>
        </authorList>
    </citation>
    <scope>NUCLEOTIDE SEQUENCE</scope>
</reference>
<evidence type="ECO:0000313" key="10">
    <source>
        <dbReference type="EMBL" id="CAI3998610.1"/>
    </source>
</evidence>
<dbReference type="PANTHER" id="PTHR14222:SF2">
    <property type="entry name" value="CONDENSIN COMPLEX SUBUNIT 1"/>
    <property type="match status" value="1"/>
</dbReference>
<evidence type="ECO:0000256" key="6">
    <source>
        <dbReference type="ARBA" id="ARBA00023306"/>
    </source>
</evidence>
<organism evidence="10">
    <name type="scientific">Cladocopium goreaui</name>
    <dbReference type="NCBI Taxonomy" id="2562237"/>
    <lineage>
        <taxon>Eukaryota</taxon>
        <taxon>Sar</taxon>
        <taxon>Alveolata</taxon>
        <taxon>Dinophyceae</taxon>
        <taxon>Suessiales</taxon>
        <taxon>Symbiodiniaceae</taxon>
        <taxon>Cladocopium</taxon>
    </lineage>
</organism>
<evidence type="ECO:0000313" key="11">
    <source>
        <dbReference type="EMBL" id="CAL4785922.1"/>
    </source>
</evidence>
<evidence type="ECO:0000256" key="7">
    <source>
        <dbReference type="SAM" id="Coils"/>
    </source>
</evidence>
<sequence>MKDFTLPFKPEELLARPADGRLWVADVPDVESWSEKEVNKALDGVVGRLLTSQGKDLAEEKTFSLLFAILQSWQRLDEALQPRVVDLLTDAAKRLGADAQKLRKSGSAAKGKDKSDATGAALRNASKVAAFFLRWSCERLLTSSEKRAARPRRGKGSALQQAEQQAALEEAKEASRALERQRSMALTELNGLVARGAMPWLWLSDPTGWQQVAGACSDGGFFALDSAEALKGKDTRQAAQQCIAAPLLQEGQQHSNLLVATVSKLLHGLRGVEGTAAFAADCLLQAHSTPLPRLFLVELTQHCTAQELTSQGAFQRSLAAFLVALSERLPHVVLANISVLLPLLDVDCYPIRQAIVESIGHLLSAEGRKLPSGAHNAQQEEGDGTVADPEAEIAQSSSGIFTLAPATKNDLLETLFTRFLDKSVWVRYRVLQTLNNLASNNGLPRELWPRVLDLAIRRMQDTASMSRKAAMQLVRKLVEFHPYGPALKGSGDERAKATKLLNEIQERVKKLKAEELAELEGTDAADADAEGATEPPEKRQKRCKGKTETDVSIAREVDKDLEANGEAAEDAGESASARHAAREKQREALQRMQQCYTQRVHFVELLDAAEARLRGLLSSKTATDVTEAISVVVELRLRGVPAAARAFHQVLGLVWSRHGPIKDAAVDAFYRMHLEGRDTASAAEAVLQIYKDGFSSGETTHTHLASVQELIQQAAEKELIVAAEVIPKMVSALGDGRATGALRALTALSATGHDALAKNALPKVQEFICRSVSSPAEQLEHARLVAQLLLRFLGSAKGAVNDAAVSRLCAVSQQCSYLVVQHFVKGEVPPQWFPAAMCAMDLSFELAQHGSKALDTAHRSPDKVARATWLGLINTEGWEGASVEVRKVQVPQLGCVAFVAGHLALRMLIFLEGLQSALKRQRLAQEEAKIAEQREKSKEKKASKKGKGAKAVEEDEEKAETSMGGVGLEEREAEAFAQIAETGLLYSNRLLDRVKPLLFACLLDKELRGYPLIRRVGAISLCKFMTVSKRFCEENLQLLFSVLFPKNGKGQLQGATQEAIAEGGLLEDLTLRQSLLVAVGDLLFRHPNVVEPWTGRLYSTLSTADASGNAVDLRLTALLVLTHLVLNDMMKPRPVLLIRALWLTACNHEATARVARILFQELAKRTTNVVYNLLPEIVARLPEHVEDGVEGGAVARVQYIMQFVEKEKHIEGLIEKFTLRLEQCASGAGGEVAAEATQEEGEGKTAKVEDTVSCLAHALGAMNYSDRCILRLHDVVVTRKVAHLLDVVTMPRKALNLALSYYPVARECLLAVVEKARKPRGKGEDGDAKAAAAAAAPAEGEGKASGAAQAALDAMEQLVNTLAHGKEEMEIPATAPVPAVPATAQRKGQEAKRKNAEAKEPGFEEMEIPASNRTKPHRRRKLQQSLQG</sequence>
<dbReference type="Pfam" id="PF12717">
    <property type="entry name" value="Cnd1"/>
    <property type="match status" value="1"/>
</dbReference>
<evidence type="ECO:0000256" key="4">
    <source>
        <dbReference type="ARBA" id="ARBA00023067"/>
    </source>
</evidence>
<dbReference type="PANTHER" id="PTHR14222">
    <property type="entry name" value="CONDENSIN"/>
    <property type="match status" value="1"/>
</dbReference>
<dbReference type="GO" id="GO:0000779">
    <property type="term" value="C:condensed chromosome, centromeric region"/>
    <property type="evidence" value="ECO:0007669"/>
    <property type="project" value="TreeGrafter"/>
</dbReference>
<keyword evidence="2" id="KW-0132">Cell division</keyword>
<dbReference type="GO" id="GO:0010032">
    <property type="term" value="P:meiotic chromosome condensation"/>
    <property type="evidence" value="ECO:0007669"/>
    <property type="project" value="TreeGrafter"/>
</dbReference>
<keyword evidence="3" id="KW-0498">Mitosis</keyword>
<name>A0A9P1CVU2_9DINO</name>
<dbReference type="OrthoDB" id="436262at2759"/>
<accession>A0A9P1CVU2</accession>
<evidence type="ECO:0000313" key="12">
    <source>
        <dbReference type="Proteomes" id="UP001152797"/>
    </source>
</evidence>
<keyword evidence="7" id="KW-0175">Coiled coil</keyword>
<comment type="caution">
    <text evidence="10">The sequence shown here is derived from an EMBL/GenBank/DDBJ whole genome shotgun (WGS) entry which is preliminary data.</text>
</comment>
<feature type="coiled-coil region" evidence="7">
    <location>
        <begin position="161"/>
        <end position="188"/>
    </location>
</feature>
<gene>
    <name evidence="10" type="ORF">C1SCF055_LOCUS24892</name>
</gene>
<feature type="compositionally biased region" description="Low complexity" evidence="8">
    <location>
        <begin position="1372"/>
        <end position="1384"/>
    </location>
</feature>
<reference evidence="11 12" key="2">
    <citation type="submission" date="2024-05" db="EMBL/GenBank/DDBJ databases">
        <authorList>
            <person name="Chen Y."/>
            <person name="Shah S."/>
            <person name="Dougan E. K."/>
            <person name="Thang M."/>
            <person name="Chan C."/>
        </authorList>
    </citation>
    <scope>NUCLEOTIDE SEQUENCE [LARGE SCALE GENOMIC DNA]</scope>
</reference>
<keyword evidence="12" id="KW-1185">Reference proteome</keyword>
<evidence type="ECO:0000259" key="9">
    <source>
        <dbReference type="Pfam" id="PF12717"/>
    </source>
</evidence>
<keyword evidence="4" id="KW-0226">DNA condensation</keyword>
<feature type="compositionally biased region" description="Basic and acidic residues" evidence="8">
    <location>
        <begin position="931"/>
        <end position="940"/>
    </location>
</feature>
<dbReference type="GO" id="GO:0000796">
    <property type="term" value="C:condensin complex"/>
    <property type="evidence" value="ECO:0007669"/>
    <property type="project" value="TreeGrafter"/>
</dbReference>
<evidence type="ECO:0000256" key="2">
    <source>
        <dbReference type="ARBA" id="ARBA00022618"/>
    </source>
</evidence>
<evidence type="ECO:0000256" key="1">
    <source>
        <dbReference type="ARBA" id="ARBA00004123"/>
    </source>
</evidence>
<dbReference type="GO" id="GO:0042393">
    <property type="term" value="F:histone binding"/>
    <property type="evidence" value="ECO:0007669"/>
    <property type="project" value="TreeGrafter"/>
</dbReference>
<keyword evidence="5" id="KW-0539">Nucleus</keyword>
<dbReference type="GO" id="GO:0007076">
    <property type="term" value="P:mitotic chromosome condensation"/>
    <property type="evidence" value="ECO:0007669"/>
    <property type="project" value="InterPro"/>
</dbReference>
<dbReference type="Gene3D" id="1.25.10.10">
    <property type="entry name" value="Leucine-rich Repeat Variant"/>
    <property type="match status" value="1"/>
</dbReference>
<evidence type="ECO:0000256" key="8">
    <source>
        <dbReference type="SAM" id="MobiDB-lite"/>
    </source>
</evidence>
<dbReference type="EMBL" id="CAMXCT020002513">
    <property type="protein sequence ID" value="CAL1151985.1"/>
    <property type="molecule type" value="Genomic_DNA"/>
</dbReference>
<feature type="compositionally biased region" description="Basic and acidic residues" evidence="8">
    <location>
        <begin position="1387"/>
        <end position="1402"/>
    </location>
</feature>
<dbReference type="SUPFAM" id="SSF48371">
    <property type="entry name" value="ARM repeat"/>
    <property type="match status" value="1"/>
</dbReference>
<dbReference type="InterPro" id="IPR032682">
    <property type="entry name" value="Cnd1_C"/>
</dbReference>
<comment type="subcellular location">
    <subcellularLocation>
        <location evidence="1">Nucleus</location>
    </subcellularLocation>
</comment>
<feature type="compositionally biased region" description="Basic and acidic residues" evidence="8">
    <location>
        <begin position="545"/>
        <end position="562"/>
    </location>
</feature>
<feature type="region of interest" description="Disordered" evidence="8">
    <location>
        <begin position="519"/>
        <end position="586"/>
    </location>
</feature>
<feature type="region of interest" description="Disordered" evidence="8">
    <location>
        <begin position="1319"/>
        <end position="1342"/>
    </location>
</feature>
<dbReference type="InterPro" id="IPR011989">
    <property type="entry name" value="ARM-like"/>
</dbReference>
<evidence type="ECO:0000256" key="5">
    <source>
        <dbReference type="ARBA" id="ARBA00023242"/>
    </source>
</evidence>
<dbReference type="InterPro" id="IPR016024">
    <property type="entry name" value="ARM-type_fold"/>
</dbReference>
<feature type="region of interest" description="Disordered" evidence="8">
    <location>
        <begin position="1369"/>
        <end position="1428"/>
    </location>
</feature>
<proteinExistence type="predicted"/>
<dbReference type="GO" id="GO:0005634">
    <property type="term" value="C:nucleus"/>
    <property type="evidence" value="ECO:0007669"/>
    <property type="project" value="UniProtKB-SubCell"/>
</dbReference>
<keyword evidence="6" id="KW-0131">Cell cycle</keyword>
<dbReference type="EMBL" id="CAMXCT030002513">
    <property type="protein sequence ID" value="CAL4785922.1"/>
    <property type="molecule type" value="Genomic_DNA"/>
</dbReference>
<evidence type="ECO:0000256" key="3">
    <source>
        <dbReference type="ARBA" id="ARBA00022776"/>
    </source>
</evidence>
<feature type="compositionally biased region" description="Low complexity" evidence="8">
    <location>
        <begin position="1329"/>
        <end position="1342"/>
    </location>
</feature>
<dbReference type="Proteomes" id="UP001152797">
    <property type="component" value="Unassembled WGS sequence"/>
</dbReference>
<dbReference type="EMBL" id="CAMXCT010002513">
    <property type="protein sequence ID" value="CAI3998610.1"/>
    <property type="molecule type" value="Genomic_DNA"/>
</dbReference>
<feature type="compositionally biased region" description="Acidic residues" evidence="8">
    <location>
        <begin position="519"/>
        <end position="531"/>
    </location>
</feature>
<feature type="domain" description="Condensin complex subunit 1 C-terminal" evidence="9">
    <location>
        <begin position="1071"/>
        <end position="1226"/>
    </location>
</feature>
<feature type="region of interest" description="Disordered" evidence="8">
    <location>
        <begin position="931"/>
        <end position="965"/>
    </location>
</feature>
<dbReference type="GO" id="GO:0051301">
    <property type="term" value="P:cell division"/>
    <property type="evidence" value="ECO:0007669"/>
    <property type="project" value="UniProtKB-KW"/>
</dbReference>
<protein>
    <submittedName>
        <fullName evidence="11">Condensin complex subunit 1</fullName>
    </submittedName>
</protein>
<dbReference type="InterPro" id="IPR026971">
    <property type="entry name" value="CND1/NCAPD3"/>
</dbReference>